<keyword evidence="4" id="KW-1185">Reference proteome</keyword>
<dbReference type="InterPro" id="IPR005122">
    <property type="entry name" value="Uracil-DNA_glycosylase-like"/>
</dbReference>
<comment type="caution">
    <text evidence="3">The sequence shown here is derived from an EMBL/GenBank/DDBJ whole genome shotgun (WGS) entry which is preliminary data.</text>
</comment>
<proteinExistence type="predicted"/>
<accession>A0ABD5RVJ2</accession>
<dbReference type="EMBL" id="JBHSWU010000014">
    <property type="protein sequence ID" value="MFC6723381.1"/>
    <property type="molecule type" value="Genomic_DNA"/>
</dbReference>
<organism evidence="3 4">
    <name type="scientific">Halobium palmae</name>
    <dbReference type="NCBI Taxonomy" id="1776492"/>
    <lineage>
        <taxon>Archaea</taxon>
        <taxon>Methanobacteriati</taxon>
        <taxon>Methanobacteriota</taxon>
        <taxon>Stenosarchaea group</taxon>
        <taxon>Halobacteria</taxon>
        <taxon>Halobacteriales</taxon>
        <taxon>Haloferacaceae</taxon>
        <taxon>Halobium</taxon>
    </lineage>
</organism>
<gene>
    <name evidence="3" type="ORF">ACFQE1_03020</name>
</gene>
<protein>
    <submittedName>
        <fullName evidence="3">Uracil-DNA glycosylase family protein</fullName>
    </submittedName>
</protein>
<dbReference type="InterPro" id="IPR036895">
    <property type="entry name" value="Uracil-DNA_glycosylase-like_sf"/>
</dbReference>
<evidence type="ECO:0000256" key="1">
    <source>
        <dbReference type="SAM" id="MobiDB-lite"/>
    </source>
</evidence>
<evidence type="ECO:0000313" key="3">
    <source>
        <dbReference type="EMBL" id="MFC6723381.1"/>
    </source>
</evidence>
<dbReference type="Pfam" id="PF03167">
    <property type="entry name" value="UDG"/>
    <property type="match status" value="1"/>
</dbReference>
<reference evidence="3 4" key="1">
    <citation type="journal article" date="2019" name="Int. J. Syst. Evol. Microbiol.">
        <title>The Global Catalogue of Microorganisms (GCM) 10K type strain sequencing project: providing services to taxonomists for standard genome sequencing and annotation.</title>
        <authorList>
            <consortium name="The Broad Institute Genomics Platform"/>
            <consortium name="The Broad Institute Genome Sequencing Center for Infectious Disease"/>
            <person name="Wu L."/>
            <person name="Ma J."/>
        </authorList>
    </citation>
    <scope>NUCLEOTIDE SEQUENCE [LARGE SCALE GENOMIC DNA]</scope>
    <source>
        <strain evidence="3 4">NBRC 111368</strain>
    </source>
</reference>
<sequence length="232" mass="25835">MTSKEADCPRTMPSRDNDDNKFDFFDQVVENAQNAEGPCQGCPAQTDTGGRFVNPGLLNPDGEIMFLTIDPSHYTDWSRYETWEEYNDAKSSMFYDARGGRALQRLLGPIPGVELSDCWLADAIKCPVNNDRANADIDSDTAFDHCGSYLAEEIAFVNPQVIIPLGNDPATQLLTHHYGLNIDPIKAGTRDAGSTYDVDPPVVVSPHWSNGWLGRHNNRKKVRQAIQQYLTI</sequence>
<evidence type="ECO:0000313" key="4">
    <source>
        <dbReference type="Proteomes" id="UP001596328"/>
    </source>
</evidence>
<evidence type="ECO:0000259" key="2">
    <source>
        <dbReference type="Pfam" id="PF03167"/>
    </source>
</evidence>
<dbReference type="SUPFAM" id="SSF52141">
    <property type="entry name" value="Uracil-DNA glycosylase-like"/>
    <property type="match status" value="1"/>
</dbReference>
<feature type="domain" description="Uracil-DNA glycosylase-like" evidence="2">
    <location>
        <begin position="55"/>
        <end position="228"/>
    </location>
</feature>
<dbReference type="AlphaFoldDB" id="A0ABD5RVJ2"/>
<feature type="region of interest" description="Disordered" evidence="1">
    <location>
        <begin position="1"/>
        <end position="20"/>
    </location>
</feature>
<dbReference type="Gene3D" id="3.40.470.10">
    <property type="entry name" value="Uracil-DNA glycosylase-like domain"/>
    <property type="match status" value="1"/>
</dbReference>
<dbReference type="Proteomes" id="UP001596328">
    <property type="component" value="Unassembled WGS sequence"/>
</dbReference>
<name>A0ABD5RVJ2_9EURY</name>